<evidence type="ECO:0000313" key="2">
    <source>
        <dbReference type="EMBL" id="CAB4957469.1"/>
    </source>
</evidence>
<dbReference type="GO" id="GO:0004252">
    <property type="term" value="F:serine-type endopeptidase activity"/>
    <property type="evidence" value="ECO:0007669"/>
    <property type="project" value="InterPro"/>
</dbReference>
<gene>
    <name evidence="2" type="ORF">UFOPK3564_03850</name>
</gene>
<dbReference type="Pfam" id="PF00082">
    <property type="entry name" value="Peptidase_S8"/>
    <property type="match status" value="1"/>
</dbReference>
<name>A0A6J7KSR5_9ZZZZ</name>
<feature type="domain" description="Peptidase S8/S53" evidence="1">
    <location>
        <begin position="1"/>
        <end position="46"/>
    </location>
</feature>
<dbReference type="InterPro" id="IPR000209">
    <property type="entry name" value="Peptidase_S8/S53_dom"/>
</dbReference>
<dbReference type="InterPro" id="IPR036852">
    <property type="entry name" value="Peptidase_S8/S53_dom_sf"/>
</dbReference>
<protein>
    <submittedName>
        <fullName evidence="2">Unannotated protein</fullName>
    </submittedName>
</protein>
<evidence type="ECO:0000259" key="1">
    <source>
        <dbReference type="Pfam" id="PF00082"/>
    </source>
</evidence>
<proteinExistence type="predicted"/>
<reference evidence="2" key="1">
    <citation type="submission" date="2020-05" db="EMBL/GenBank/DDBJ databases">
        <authorList>
            <person name="Chiriac C."/>
            <person name="Salcher M."/>
            <person name="Ghai R."/>
            <person name="Kavagutti S V."/>
        </authorList>
    </citation>
    <scope>NUCLEOTIDE SEQUENCE</scope>
</reference>
<organism evidence="2">
    <name type="scientific">freshwater metagenome</name>
    <dbReference type="NCBI Taxonomy" id="449393"/>
    <lineage>
        <taxon>unclassified sequences</taxon>
        <taxon>metagenomes</taxon>
        <taxon>ecological metagenomes</taxon>
    </lineage>
</organism>
<accession>A0A6J7KSR5</accession>
<dbReference type="SUPFAM" id="SSF52743">
    <property type="entry name" value="Subtilisin-like"/>
    <property type="match status" value="1"/>
</dbReference>
<dbReference type="PROSITE" id="PS51892">
    <property type="entry name" value="SUBTILASE"/>
    <property type="match status" value="1"/>
</dbReference>
<dbReference type="EMBL" id="CAFBMK010000425">
    <property type="protein sequence ID" value="CAB4957469.1"/>
    <property type="molecule type" value="Genomic_DNA"/>
</dbReference>
<dbReference type="Gene3D" id="3.40.50.200">
    <property type="entry name" value="Peptidase S8/S53 domain"/>
    <property type="match status" value="1"/>
</dbReference>
<dbReference type="AlphaFoldDB" id="A0A6J7KSR5"/>
<dbReference type="GO" id="GO:0006508">
    <property type="term" value="P:proteolysis"/>
    <property type="evidence" value="ECO:0007669"/>
    <property type="project" value="InterPro"/>
</dbReference>
<sequence>MATPMVAGVAALMRGANPALGSTAIARILKATARRGGGWTSALGWGVVDARAAVDTARRVDLRAPSATFGTTPGDVRTPTVELSWRGTDRSPAPLVPSGLRTVELWRSVDGGRFALVERGRRGATVEVPRGTVRYVLRAVDRAGNRARLATKRALVLTRR</sequence>